<evidence type="ECO:0000256" key="4">
    <source>
        <dbReference type="ARBA" id="ARBA00004906"/>
    </source>
</evidence>
<dbReference type="PROSITE" id="PS51698">
    <property type="entry name" value="U_BOX"/>
    <property type="match status" value="1"/>
</dbReference>
<comment type="function">
    <text evidence="13">Ubiquitin-protein ligase that probably functions as an E3 ligase in conjunction with specific E1 and E2 ligases. May also function as an E4 ligase mediating the assembly of polyubiquitin chains on substrates ubiquitinated by another E3 ubiquitin ligase. May regulate myosin assembly in striated muscles together with STUB1 and VCP/p97 by targeting myosin chaperone UNC45B for proteasomal degradation.</text>
</comment>
<dbReference type="GO" id="GO:0034450">
    <property type="term" value="F:ubiquitin-ubiquitin ligase activity"/>
    <property type="evidence" value="ECO:0007669"/>
    <property type="project" value="InterPro"/>
</dbReference>
<dbReference type="STRING" id="36087.A0A077ZD73"/>
<keyword evidence="9" id="KW-0808">Transferase</keyword>
<keyword evidence="11" id="KW-0007">Acetylation</keyword>
<comment type="similarity">
    <text evidence="5">Belongs to the ubiquitin conjugation factor E4 family.</text>
</comment>
<feature type="compositionally biased region" description="Low complexity" evidence="18">
    <location>
        <begin position="1"/>
        <end position="14"/>
    </location>
</feature>
<evidence type="ECO:0000259" key="19">
    <source>
        <dbReference type="PROSITE" id="PS51698"/>
    </source>
</evidence>
<sequence>MNNEENTTNSSSPSGCNPFEALKSSSNADKECSTIRVNPEFAHRELSQSELRDVRTAVSSSCEGAVEENVGSVCTAVKESSLDTFVLRSYLEHVMHVSIHDSQESCLPPSLVNEFDQLMISHDCDFDRWLNLSELVIWEIVSNFLQDGMTERNVSLLGTDAASIPSYDVSDKMGDRPGYLSFRSNPQNLGLVKYILTCCRRAHTHGDVGNLDKGVKEKIEDFGKRMCKQIVSLLVHILSACLLPIDTMDIQRALAYCICNENVSAVFLYDFLSQSAELGEEAFDRIFHPLVDVLIFASHVLSLQDEIVTWPLDVFRNLCSIKVNGSRPFCNSILRRPDWFSGPLTEAAGREIAALTPLGSIMTVFCFLDEDPTLDNMCKVDGSHNFVHTVIRLRLQLIRDLSTETLRCMMMNSESREPTMQFLSSVLALNSKKSSLMSNLADLAPDSFLLNILVVLFNLSLKIMLDKVDPLYVFQSSSRVQLQGIARMNMTSENAAMFCKSVEGAMQPRFPSECFFMTVHLAHIALLPLFPRYAKHKRAPIELSDDIRWLERNEKEWIRYPALARRNRLALKLLKRKLEKATKQLAFNEAVMKDENLLSLAAYFSLKQMDVVMKALCGNRSDSIHLTEVPDLFKAFPEFYIEDVLDVFIFLLEYEGPLPGYMSVHRFAQHLLILICNTGIFNNPYLSAKVVELLFYTCPQVRPAGRSFHDSLFQNPSAGEALFKSLVKFYSDVETLGSASEFYDKFNIRFHIQTIFKSMLDEPACRAVMFDYCKNADANFIRFVNMLINDTTYLLDESMEGLLRINSVESQMNDESRWWNLEMEERQRLTVQHAHDERIVRSSLQLARATIDMFVYMTKDVTEPFLTGELGDRLAAMLNYNLKQLCGPTSQRLRVKDPKRYTWEPRSLINELTEIYLNLDCDKFVGCIVADERSYSPAFFRNVIECLIRHNIKSNSKVEQLKLLAQKVHAVWKKRKQEDMVFSDVPSDFMDPVMGTLMRDPVKLPSGSIMDRTVITRHLLNTQTDPFTRQPLNENMLVPAVELKTQIDAWIEEKMHLANKRPHLK</sequence>
<dbReference type="EC" id="2.3.2.27" evidence="6"/>
<dbReference type="InterPro" id="IPR019474">
    <property type="entry name" value="Ub_conjug_fac_E4_core"/>
</dbReference>
<dbReference type="GO" id="GO:0006511">
    <property type="term" value="P:ubiquitin-dependent protein catabolic process"/>
    <property type="evidence" value="ECO:0007669"/>
    <property type="project" value="InterPro"/>
</dbReference>
<evidence type="ECO:0000256" key="10">
    <source>
        <dbReference type="ARBA" id="ARBA00022786"/>
    </source>
</evidence>
<dbReference type="InterPro" id="IPR003613">
    <property type="entry name" value="Ubox_domain"/>
</dbReference>
<feature type="region of interest" description="Disordered" evidence="18">
    <location>
        <begin position="1"/>
        <end position="30"/>
    </location>
</feature>
<dbReference type="InterPro" id="IPR013083">
    <property type="entry name" value="Znf_RING/FYVE/PHD"/>
</dbReference>
<evidence type="ECO:0000256" key="13">
    <source>
        <dbReference type="ARBA" id="ARBA00056267"/>
    </source>
</evidence>
<feature type="coiled-coil region" evidence="17">
    <location>
        <begin position="564"/>
        <end position="591"/>
    </location>
</feature>
<dbReference type="PANTHER" id="PTHR13931:SF2">
    <property type="entry name" value="UBIQUITIN CONJUGATION FACTOR E4 B"/>
    <property type="match status" value="1"/>
</dbReference>
<reference evidence="20" key="2">
    <citation type="submission" date="2014-03" db="EMBL/GenBank/DDBJ databases">
        <title>The whipworm genome and dual-species transcriptomics of an intimate host-pathogen interaction.</title>
        <authorList>
            <person name="Foth B.J."/>
            <person name="Tsai I.J."/>
            <person name="Reid A.J."/>
            <person name="Bancroft A.J."/>
            <person name="Nichol S."/>
            <person name="Tracey A."/>
            <person name="Holroyd N."/>
            <person name="Cotton J.A."/>
            <person name="Stanley E.J."/>
            <person name="Zarowiecki M."/>
            <person name="Liu J.Z."/>
            <person name="Huckvale T."/>
            <person name="Cooper P.J."/>
            <person name="Grencis R.K."/>
            <person name="Berriman M."/>
        </authorList>
    </citation>
    <scope>NUCLEOTIDE SEQUENCE [LARGE SCALE GENOMIC DNA]</scope>
</reference>
<evidence type="ECO:0000256" key="7">
    <source>
        <dbReference type="ARBA" id="ARBA00022490"/>
    </source>
</evidence>
<keyword evidence="8" id="KW-0597">Phosphoprotein</keyword>
<dbReference type="GO" id="GO:0000151">
    <property type="term" value="C:ubiquitin ligase complex"/>
    <property type="evidence" value="ECO:0007669"/>
    <property type="project" value="InterPro"/>
</dbReference>
<evidence type="ECO:0000256" key="8">
    <source>
        <dbReference type="ARBA" id="ARBA00022553"/>
    </source>
</evidence>
<evidence type="ECO:0000256" key="11">
    <source>
        <dbReference type="ARBA" id="ARBA00022990"/>
    </source>
</evidence>
<evidence type="ECO:0000256" key="1">
    <source>
        <dbReference type="ARBA" id="ARBA00000900"/>
    </source>
</evidence>
<dbReference type="Gene3D" id="3.30.40.10">
    <property type="entry name" value="Zinc/RING finger domain, C3HC4 (zinc finger)"/>
    <property type="match status" value="1"/>
</dbReference>
<dbReference type="OrthoDB" id="20295at2759"/>
<evidence type="ECO:0000256" key="16">
    <source>
        <dbReference type="ARBA" id="ARBA00083610"/>
    </source>
</evidence>
<evidence type="ECO:0000256" key="12">
    <source>
        <dbReference type="ARBA" id="ARBA00023242"/>
    </source>
</evidence>
<evidence type="ECO:0000313" key="20">
    <source>
        <dbReference type="EMBL" id="CDW57784.1"/>
    </source>
</evidence>
<dbReference type="InterPro" id="IPR045132">
    <property type="entry name" value="UBE4"/>
</dbReference>
<name>A0A077ZD73_TRITR</name>
<dbReference type="SUPFAM" id="SSF57850">
    <property type="entry name" value="RING/U-box"/>
    <property type="match status" value="1"/>
</dbReference>
<dbReference type="GO" id="GO:0000209">
    <property type="term" value="P:protein polyubiquitination"/>
    <property type="evidence" value="ECO:0007669"/>
    <property type="project" value="TreeGrafter"/>
</dbReference>
<gene>
    <name evidence="20" type="ORF">TTRE_0000608001</name>
</gene>
<protein>
    <recommendedName>
        <fullName evidence="14">Ubiquitin conjugation factor E4 B</fullName>
        <ecNumber evidence="6">2.3.2.27</ecNumber>
    </recommendedName>
    <alternativeName>
        <fullName evidence="16">RING-type E3 ubiquitin transferase E4 B</fullName>
    </alternativeName>
    <alternativeName>
        <fullName evidence="15">Ubiquitin fusion degradation protein 2</fullName>
    </alternativeName>
</protein>
<accession>A0A077ZD73</accession>
<organism evidence="20 21">
    <name type="scientific">Trichuris trichiura</name>
    <name type="common">Whipworm</name>
    <name type="synonym">Trichocephalus trichiurus</name>
    <dbReference type="NCBI Taxonomy" id="36087"/>
    <lineage>
        <taxon>Eukaryota</taxon>
        <taxon>Metazoa</taxon>
        <taxon>Ecdysozoa</taxon>
        <taxon>Nematoda</taxon>
        <taxon>Enoplea</taxon>
        <taxon>Dorylaimia</taxon>
        <taxon>Trichinellida</taxon>
        <taxon>Trichuridae</taxon>
        <taxon>Trichuris</taxon>
    </lineage>
</organism>
<evidence type="ECO:0000256" key="2">
    <source>
        <dbReference type="ARBA" id="ARBA00004123"/>
    </source>
</evidence>
<dbReference type="Pfam" id="PF04564">
    <property type="entry name" value="U-box"/>
    <property type="match status" value="1"/>
</dbReference>
<keyword evidence="17" id="KW-0175">Coiled coil</keyword>
<evidence type="ECO:0000256" key="6">
    <source>
        <dbReference type="ARBA" id="ARBA00012483"/>
    </source>
</evidence>
<keyword evidence="7" id="KW-0963">Cytoplasm</keyword>
<dbReference type="EMBL" id="HG806213">
    <property type="protein sequence ID" value="CDW57784.1"/>
    <property type="molecule type" value="Genomic_DNA"/>
</dbReference>
<keyword evidence="12" id="KW-0539">Nucleus</keyword>
<evidence type="ECO:0000256" key="17">
    <source>
        <dbReference type="SAM" id="Coils"/>
    </source>
</evidence>
<keyword evidence="10" id="KW-0833">Ubl conjugation pathway</keyword>
<evidence type="ECO:0000313" key="21">
    <source>
        <dbReference type="Proteomes" id="UP000030665"/>
    </source>
</evidence>
<evidence type="ECO:0000256" key="9">
    <source>
        <dbReference type="ARBA" id="ARBA00022679"/>
    </source>
</evidence>
<feature type="domain" description="U-box" evidence="19">
    <location>
        <begin position="984"/>
        <end position="1057"/>
    </location>
</feature>
<dbReference type="AlphaFoldDB" id="A0A077ZD73"/>
<dbReference type="GO" id="GO:0005634">
    <property type="term" value="C:nucleus"/>
    <property type="evidence" value="ECO:0007669"/>
    <property type="project" value="UniProtKB-SubCell"/>
</dbReference>
<dbReference type="GO" id="GO:0005737">
    <property type="term" value="C:cytoplasm"/>
    <property type="evidence" value="ECO:0007669"/>
    <property type="project" value="UniProtKB-SubCell"/>
</dbReference>
<dbReference type="Pfam" id="PF10408">
    <property type="entry name" value="Ufd2P_core"/>
    <property type="match status" value="1"/>
</dbReference>
<dbReference type="FunFam" id="3.30.40.10:FF:000060">
    <property type="entry name" value="ubiquitin conjugation factor E4 B"/>
    <property type="match status" value="1"/>
</dbReference>
<evidence type="ECO:0000256" key="15">
    <source>
        <dbReference type="ARBA" id="ARBA00081821"/>
    </source>
</evidence>
<dbReference type="GO" id="GO:0036503">
    <property type="term" value="P:ERAD pathway"/>
    <property type="evidence" value="ECO:0007669"/>
    <property type="project" value="InterPro"/>
</dbReference>
<comment type="subcellular location">
    <subcellularLocation>
        <location evidence="3">Cytoplasm</location>
    </subcellularLocation>
    <subcellularLocation>
        <location evidence="2">Nucleus</location>
    </subcellularLocation>
</comment>
<dbReference type="Proteomes" id="UP000030665">
    <property type="component" value="Unassembled WGS sequence"/>
</dbReference>
<evidence type="ECO:0000256" key="18">
    <source>
        <dbReference type="SAM" id="MobiDB-lite"/>
    </source>
</evidence>
<evidence type="ECO:0000256" key="3">
    <source>
        <dbReference type="ARBA" id="ARBA00004496"/>
    </source>
</evidence>
<evidence type="ECO:0000256" key="5">
    <source>
        <dbReference type="ARBA" id="ARBA00007434"/>
    </source>
</evidence>
<keyword evidence="21" id="KW-1185">Reference proteome</keyword>
<dbReference type="UniPathway" id="UPA00143"/>
<dbReference type="CDD" id="cd16658">
    <property type="entry name" value="RING-Ubox_UBE4B"/>
    <property type="match status" value="1"/>
</dbReference>
<reference evidence="20" key="1">
    <citation type="submission" date="2014-01" db="EMBL/GenBank/DDBJ databases">
        <authorList>
            <person name="Aslett M."/>
        </authorList>
    </citation>
    <scope>NUCLEOTIDE SEQUENCE</scope>
</reference>
<evidence type="ECO:0000256" key="14">
    <source>
        <dbReference type="ARBA" id="ARBA00072779"/>
    </source>
</evidence>
<proteinExistence type="inferred from homology"/>
<dbReference type="PANTHER" id="PTHR13931">
    <property type="entry name" value="UBIQUITINATION FACTOR E4"/>
    <property type="match status" value="1"/>
</dbReference>
<comment type="catalytic activity">
    <reaction evidence="1">
        <text>S-ubiquitinyl-[E2 ubiquitin-conjugating enzyme]-L-cysteine + [acceptor protein]-L-lysine = [E2 ubiquitin-conjugating enzyme]-L-cysteine + N(6)-ubiquitinyl-[acceptor protein]-L-lysine.</text>
        <dbReference type="EC" id="2.3.2.27"/>
    </reaction>
</comment>
<dbReference type="SMART" id="SM00504">
    <property type="entry name" value="Ubox"/>
    <property type="match status" value="1"/>
</dbReference>
<comment type="pathway">
    <text evidence="4">Protein modification; protein ubiquitination.</text>
</comment>